<reference evidence="2" key="1">
    <citation type="submission" date="2020-10" db="EMBL/GenBank/DDBJ databases">
        <authorList>
            <person name="Gilroy R."/>
        </authorList>
    </citation>
    <scope>NUCLEOTIDE SEQUENCE</scope>
    <source>
        <strain evidence="2">ChiSjej1B19-3389</strain>
    </source>
</reference>
<feature type="domain" description="BIG2" evidence="1">
    <location>
        <begin position="57"/>
        <end position="136"/>
    </location>
</feature>
<organism evidence="2 3">
    <name type="scientific">Candidatus Scatavimonas merdigallinarum</name>
    <dbReference type="NCBI Taxonomy" id="2840914"/>
    <lineage>
        <taxon>Bacteria</taxon>
        <taxon>Bacillati</taxon>
        <taxon>Bacillota</taxon>
        <taxon>Clostridia</taxon>
        <taxon>Eubacteriales</taxon>
        <taxon>Oscillospiraceae</taxon>
        <taxon>Oscillospiraceae incertae sedis</taxon>
        <taxon>Candidatus Scatavimonas</taxon>
    </lineage>
</organism>
<evidence type="ECO:0000313" key="3">
    <source>
        <dbReference type="Proteomes" id="UP000886787"/>
    </source>
</evidence>
<gene>
    <name evidence="2" type="ORF">IAD32_06440</name>
</gene>
<protein>
    <submittedName>
        <fullName evidence="2">Ig-like domain-containing protein</fullName>
    </submittedName>
</protein>
<evidence type="ECO:0000313" key="2">
    <source>
        <dbReference type="EMBL" id="HIQ80905.1"/>
    </source>
</evidence>
<name>A0A9D0ZIB0_9FIRM</name>
<dbReference type="InterPro" id="IPR008964">
    <property type="entry name" value="Invasin/intimin_cell_adhesion"/>
</dbReference>
<dbReference type="InterPro" id="IPR003343">
    <property type="entry name" value="Big_2"/>
</dbReference>
<reference evidence="2" key="2">
    <citation type="journal article" date="2021" name="PeerJ">
        <title>Extensive microbial diversity within the chicken gut microbiome revealed by metagenomics and culture.</title>
        <authorList>
            <person name="Gilroy R."/>
            <person name="Ravi A."/>
            <person name="Getino M."/>
            <person name="Pursley I."/>
            <person name="Horton D.L."/>
            <person name="Alikhan N.F."/>
            <person name="Baker D."/>
            <person name="Gharbi K."/>
            <person name="Hall N."/>
            <person name="Watson M."/>
            <person name="Adriaenssens E.M."/>
            <person name="Foster-Nyarko E."/>
            <person name="Jarju S."/>
            <person name="Secka A."/>
            <person name="Antonio M."/>
            <person name="Oren A."/>
            <person name="Chaudhuri R.R."/>
            <person name="La Ragione R."/>
            <person name="Hildebrand F."/>
            <person name="Pallen M.J."/>
        </authorList>
    </citation>
    <scope>NUCLEOTIDE SEQUENCE</scope>
    <source>
        <strain evidence="2">ChiSjej1B19-3389</strain>
    </source>
</reference>
<comment type="caution">
    <text evidence="2">The sequence shown here is derived from an EMBL/GenBank/DDBJ whole genome shotgun (WGS) entry which is preliminary data.</text>
</comment>
<dbReference type="Pfam" id="PF02368">
    <property type="entry name" value="Big_2"/>
    <property type="match status" value="2"/>
</dbReference>
<proteinExistence type="predicted"/>
<dbReference type="Proteomes" id="UP000886787">
    <property type="component" value="Unassembled WGS sequence"/>
</dbReference>
<feature type="domain" description="BIG2" evidence="1">
    <location>
        <begin position="330"/>
        <end position="400"/>
    </location>
</feature>
<dbReference type="Gene3D" id="2.60.40.1080">
    <property type="match status" value="2"/>
</dbReference>
<dbReference type="EMBL" id="DVFW01000028">
    <property type="protein sequence ID" value="HIQ80905.1"/>
    <property type="molecule type" value="Genomic_DNA"/>
</dbReference>
<dbReference type="AlphaFoldDB" id="A0A9D0ZIB0"/>
<accession>A0A9D0ZIB0</accession>
<evidence type="ECO:0000259" key="1">
    <source>
        <dbReference type="SMART" id="SM00635"/>
    </source>
</evidence>
<dbReference type="SUPFAM" id="SSF49373">
    <property type="entry name" value="Invasin/intimin cell-adhesion fragments"/>
    <property type="match status" value="2"/>
</dbReference>
<dbReference type="SMART" id="SM00635">
    <property type="entry name" value="BID_2"/>
    <property type="match status" value="2"/>
</dbReference>
<sequence length="578" mass="61938">MKHKAAIITFICLAVLSLTAVGVFLFNPTLAGRLIASVSVVQTPTQAPTEPATQPSASADVQALQAEKTPGALKRGETLALNPVIVPANAKNRELSFTSSNPNVASVDSTGKVTALSAGECTITAVASANKKATAEYKLTITDERIDEIKLLNDYLLEIPSSRKVSYGDKKTQTVNLVQCRITNQGTDGHYVLLLKYQIGASITAVEVVTLQNGKPVSLKTFESFSSLLEQPNTSYSETVCTGETSAFYIKSTAIQNSGTQGKRTVTLYSTSSGTLSSVQTMTDVYRYKDGENVPLSGTFSIDGGNTTEETYLSALSALGENYPAFTDWANRTITVAQGKYEKAQPVVRLEEVYLNRIEWTTSDKAVAAVNKNGVVTGKNAGSCEVQGVLSCLSGAVCSVQVTVRSNSEALSRYLDSIKDQTIQAENGTALALYASKAIDADGDGTNELLLYYTGGRSCQIDIAKETGGEIKRSTAFFAATDSSKTCRLDIYMDNTTGNVVLCENYVSENGASQTTEFSFNAYKDGKYTADSQTYKIVANGSGEENAAYYIDGQKVKKDAFDLATGHYGQYAQWDINK</sequence>